<dbReference type="GO" id="GO:0016625">
    <property type="term" value="F:oxidoreductase activity, acting on the aldehyde or oxo group of donors, iron-sulfur protein as acceptor"/>
    <property type="evidence" value="ECO:0007669"/>
    <property type="project" value="InterPro"/>
</dbReference>
<dbReference type="Gene3D" id="3.30.70.20">
    <property type="match status" value="2"/>
</dbReference>
<dbReference type="GO" id="GO:0051539">
    <property type="term" value="F:4 iron, 4 sulfur cluster binding"/>
    <property type="evidence" value="ECO:0007669"/>
    <property type="project" value="UniProtKB-KW"/>
</dbReference>
<dbReference type="KEGG" id="wcp:H9Q76_03265"/>
<dbReference type="PANTHER" id="PTHR43724">
    <property type="entry name" value="PYRUVATE SYNTHASE SUBUNIT PORD"/>
    <property type="match status" value="1"/>
</dbReference>
<evidence type="ECO:0000256" key="6">
    <source>
        <dbReference type="ARBA" id="ARBA00023014"/>
    </source>
</evidence>
<proteinExistence type="predicted"/>
<keyword evidence="9" id="KW-1185">Reference proteome</keyword>
<dbReference type="EMBL" id="CP060632">
    <property type="protein sequence ID" value="QNM00322.1"/>
    <property type="molecule type" value="Genomic_DNA"/>
</dbReference>
<dbReference type="Pfam" id="PF00037">
    <property type="entry name" value="Fer4"/>
    <property type="match status" value="2"/>
</dbReference>
<keyword evidence="3" id="KW-0479">Metal-binding</keyword>
<dbReference type="PROSITE" id="PS51379">
    <property type="entry name" value="4FE4S_FER_2"/>
    <property type="match status" value="2"/>
</dbReference>
<dbReference type="AlphaFoldDB" id="A0A7G9FP40"/>
<dbReference type="Proteomes" id="UP000515819">
    <property type="component" value="Chromosome"/>
</dbReference>
<protein>
    <submittedName>
        <fullName evidence="8">4Fe-4S binding protein</fullName>
    </submittedName>
</protein>
<evidence type="ECO:0000259" key="7">
    <source>
        <dbReference type="PROSITE" id="PS51379"/>
    </source>
</evidence>
<dbReference type="NCBIfam" id="TIGR02179">
    <property type="entry name" value="PorD_KorD"/>
    <property type="match status" value="1"/>
</dbReference>
<evidence type="ECO:0000313" key="8">
    <source>
        <dbReference type="EMBL" id="QNM00322.1"/>
    </source>
</evidence>
<feature type="domain" description="4Fe-4S ferredoxin-type" evidence="7">
    <location>
        <begin position="72"/>
        <end position="101"/>
    </location>
</feature>
<dbReference type="InterPro" id="IPR017896">
    <property type="entry name" value="4Fe4S_Fe-S-bd"/>
</dbReference>
<evidence type="ECO:0000256" key="1">
    <source>
        <dbReference type="ARBA" id="ARBA00001966"/>
    </source>
</evidence>
<reference evidence="8 9" key="1">
    <citation type="submission" date="2020-08" db="EMBL/GenBank/DDBJ databases">
        <authorList>
            <person name="Liu C."/>
            <person name="Sun Q."/>
        </authorList>
    </citation>
    <scope>NUCLEOTIDE SEQUENCE [LARGE SCALE GENOMIC DNA]</scope>
    <source>
        <strain evidence="8 9">NSJ-4</strain>
    </source>
</reference>
<dbReference type="SUPFAM" id="SSF54862">
    <property type="entry name" value="4Fe-4S ferredoxins"/>
    <property type="match status" value="1"/>
</dbReference>
<sequence>MSKATDISKINEHSPYYDMTPGNQIYGGGGSRKFCTGEWRTKTPVIDWEKCTQCLLCTPVCPDSCIPVKDGKREDFDLDHCKGCGICERVCSFGAITMKEGI</sequence>
<keyword evidence="4" id="KW-0677">Repeat</keyword>
<dbReference type="RefSeq" id="WP_021985672.1">
    <property type="nucleotide sequence ID" value="NZ_CP060632.1"/>
</dbReference>
<evidence type="ECO:0000313" key="9">
    <source>
        <dbReference type="Proteomes" id="UP000515819"/>
    </source>
</evidence>
<evidence type="ECO:0000256" key="2">
    <source>
        <dbReference type="ARBA" id="ARBA00022485"/>
    </source>
</evidence>
<keyword evidence="5" id="KW-0408">Iron</keyword>
<feature type="domain" description="4Fe-4S ferredoxin-type" evidence="7">
    <location>
        <begin position="42"/>
        <end position="71"/>
    </location>
</feature>
<keyword evidence="2" id="KW-0004">4Fe-4S</keyword>
<dbReference type="PANTHER" id="PTHR43724:SF1">
    <property type="entry name" value="PYRUVATE SYNTHASE SUBUNIT PORD"/>
    <property type="match status" value="1"/>
</dbReference>
<dbReference type="GO" id="GO:0046872">
    <property type="term" value="F:metal ion binding"/>
    <property type="evidence" value="ECO:0007669"/>
    <property type="project" value="UniProtKB-KW"/>
</dbReference>
<dbReference type="InterPro" id="IPR011898">
    <property type="entry name" value="PorD_KorD"/>
</dbReference>
<evidence type="ECO:0000256" key="4">
    <source>
        <dbReference type="ARBA" id="ARBA00022737"/>
    </source>
</evidence>
<evidence type="ECO:0000256" key="3">
    <source>
        <dbReference type="ARBA" id="ARBA00022723"/>
    </source>
</evidence>
<gene>
    <name evidence="8" type="ORF">H9Q76_03265</name>
</gene>
<organism evidence="8 9">
    <name type="scientific">Wujia chipingensis</name>
    <dbReference type="NCBI Taxonomy" id="2763670"/>
    <lineage>
        <taxon>Bacteria</taxon>
        <taxon>Bacillati</taxon>
        <taxon>Bacillota</taxon>
        <taxon>Clostridia</taxon>
        <taxon>Lachnospirales</taxon>
        <taxon>Lachnospiraceae</taxon>
        <taxon>Wujia</taxon>
    </lineage>
</organism>
<keyword evidence="6" id="KW-0411">Iron-sulfur</keyword>
<comment type="cofactor">
    <cofactor evidence="1">
        <name>[4Fe-4S] cluster</name>
        <dbReference type="ChEBI" id="CHEBI:49883"/>
    </cofactor>
</comment>
<accession>A0A7G9FP40</accession>
<name>A0A7G9FP40_9FIRM</name>
<evidence type="ECO:0000256" key="5">
    <source>
        <dbReference type="ARBA" id="ARBA00023004"/>
    </source>
</evidence>